<protein>
    <recommendedName>
        <fullName evidence="8">GAIN-B domain-containing protein</fullName>
    </recommendedName>
</protein>
<feature type="transmembrane region" description="Helical" evidence="6">
    <location>
        <begin position="464"/>
        <end position="485"/>
    </location>
</feature>
<dbReference type="PANTHER" id="PTHR12011">
    <property type="entry name" value="ADHESION G-PROTEIN COUPLED RECEPTOR"/>
    <property type="match status" value="1"/>
</dbReference>
<evidence type="ECO:0000256" key="5">
    <source>
        <dbReference type="ARBA" id="ARBA00023157"/>
    </source>
</evidence>
<accession>A0A9D3MN58</accession>
<dbReference type="EMBL" id="JAFIRN010000005">
    <property type="protein sequence ID" value="KAG5849353.1"/>
    <property type="molecule type" value="Genomic_DNA"/>
</dbReference>
<dbReference type="Gene3D" id="1.20.1070.10">
    <property type="entry name" value="Rhodopsin 7-helix transmembrane proteins"/>
    <property type="match status" value="1"/>
</dbReference>
<dbReference type="PROSITE" id="PS50221">
    <property type="entry name" value="GAIN_B"/>
    <property type="match status" value="1"/>
</dbReference>
<dbReference type="SMART" id="SM00303">
    <property type="entry name" value="GPS"/>
    <property type="match status" value="1"/>
</dbReference>
<evidence type="ECO:0000256" key="1">
    <source>
        <dbReference type="ARBA" id="ARBA00004141"/>
    </source>
</evidence>
<feature type="transmembrane region" description="Helical" evidence="6">
    <location>
        <begin position="401"/>
        <end position="423"/>
    </location>
</feature>
<keyword evidence="2 6" id="KW-0812">Transmembrane</keyword>
<feature type="transmembrane region" description="Helical" evidence="6">
    <location>
        <begin position="497"/>
        <end position="519"/>
    </location>
</feature>
<dbReference type="GO" id="GO:0004930">
    <property type="term" value="F:G protein-coupled receptor activity"/>
    <property type="evidence" value="ECO:0007669"/>
    <property type="project" value="InterPro"/>
</dbReference>
<keyword evidence="3 6" id="KW-1133">Transmembrane helix</keyword>
<gene>
    <name evidence="9" type="ORF">ANANG_G00109350</name>
</gene>
<evidence type="ECO:0000256" key="6">
    <source>
        <dbReference type="SAM" id="Phobius"/>
    </source>
</evidence>
<organism evidence="9 10">
    <name type="scientific">Anguilla anguilla</name>
    <name type="common">European freshwater eel</name>
    <name type="synonym">Muraena anguilla</name>
    <dbReference type="NCBI Taxonomy" id="7936"/>
    <lineage>
        <taxon>Eukaryota</taxon>
        <taxon>Metazoa</taxon>
        <taxon>Chordata</taxon>
        <taxon>Craniata</taxon>
        <taxon>Vertebrata</taxon>
        <taxon>Euteleostomi</taxon>
        <taxon>Actinopterygii</taxon>
        <taxon>Neopterygii</taxon>
        <taxon>Teleostei</taxon>
        <taxon>Anguilliformes</taxon>
        <taxon>Anguillidae</taxon>
        <taxon>Anguilla</taxon>
    </lineage>
</organism>
<comment type="caution">
    <text evidence="9">The sequence shown here is derived from an EMBL/GenBank/DDBJ whole genome shotgun (WGS) entry which is preliminary data.</text>
</comment>
<evidence type="ECO:0000256" key="4">
    <source>
        <dbReference type="ARBA" id="ARBA00023136"/>
    </source>
</evidence>
<dbReference type="Proteomes" id="UP001044222">
    <property type="component" value="Unassembled WGS sequence"/>
</dbReference>
<dbReference type="GO" id="GO:0007189">
    <property type="term" value="P:adenylate cyclase-activating G protein-coupled receptor signaling pathway"/>
    <property type="evidence" value="ECO:0007669"/>
    <property type="project" value="TreeGrafter"/>
</dbReference>
<dbReference type="Pfam" id="PF01825">
    <property type="entry name" value="GPS"/>
    <property type="match status" value="1"/>
</dbReference>
<keyword evidence="10" id="KW-1185">Reference proteome</keyword>
<reference evidence="9" key="1">
    <citation type="submission" date="2021-01" db="EMBL/GenBank/DDBJ databases">
        <title>A chromosome-scale assembly of European eel, Anguilla anguilla.</title>
        <authorList>
            <person name="Henkel C."/>
            <person name="Jong-Raadsen S.A."/>
            <person name="Dufour S."/>
            <person name="Weltzien F.-A."/>
            <person name="Palstra A.P."/>
            <person name="Pelster B."/>
            <person name="Spaink H.P."/>
            <person name="Van Den Thillart G.E."/>
            <person name="Jansen H."/>
            <person name="Zahm M."/>
            <person name="Klopp C."/>
            <person name="Cedric C."/>
            <person name="Louis A."/>
            <person name="Berthelot C."/>
            <person name="Parey E."/>
            <person name="Roest Crollius H."/>
            <person name="Montfort J."/>
            <person name="Robinson-Rechavi M."/>
            <person name="Bucao C."/>
            <person name="Bouchez O."/>
            <person name="Gislard M."/>
            <person name="Lluch J."/>
            <person name="Milhes M."/>
            <person name="Lampietro C."/>
            <person name="Lopez Roques C."/>
            <person name="Donnadieu C."/>
            <person name="Braasch I."/>
            <person name="Desvignes T."/>
            <person name="Postlethwait J."/>
            <person name="Bobe J."/>
            <person name="Guiguen Y."/>
            <person name="Dirks R."/>
        </authorList>
    </citation>
    <scope>NUCLEOTIDE SEQUENCE</scope>
    <source>
        <strain evidence="9">Tag_6206</strain>
        <tissue evidence="9">Liver</tissue>
    </source>
</reference>
<evidence type="ECO:0000256" key="2">
    <source>
        <dbReference type="ARBA" id="ARBA00022692"/>
    </source>
</evidence>
<evidence type="ECO:0000313" key="10">
    <source>
        <dbReference type="Proteomes" id="UP001044222"/>
    </source>
</evidence>
<feature type="chain" id="PRO_5039105236" description="GAIN-B domain-containing protein" evidence="7">
    <location>
        <begin position="25"/>
        <end position="549"/>
    </location>
</feature>
<feature type="domain" description="GAIN-B" evidence="8">
    <location>
        <begin position="244"/>
        <end position="394"/>
    </location>
</feature>
<dbReference type="PANTHER" id="PTHR12011:SF435">
    <property type="entry name" value="ADHESION G PROTEIN-COUPLED RECEPTOR G1-RELATED"/>
    <property type="match status" value="1"/>
</dbReference>
<evidence type="ECO:0000256" key="3">
    <source>
        <dbReference type="ARBA" id="ARBA00022989"/>
    </source>
</evidence>
<keyword evidence="5" id="KW-1015">Disulfide bond</keyword>
<dbReference type="Pfam" id="PF00002">
    <property type="entry name" value="7tm_2"/>
    <property type="match status" value="1"/>
</dbReference>
<dbReference type="GO" id="GO:0005886">
    <property type="term" value="C:plasma membrane"/>
    <property type="evidence" value="ECO:0007669"/>
    <property type="project" value="TreeGrafter"/>
</dbReference>
<dbReference type="InterPro" id="IPR046338">
    <property type="entry name" value="GAIN_dom_sf"/>
</dbReference>
<evidence type="ECO:0000313" key="9">
    <source>
        <dbReference type="EMBL" id="KAG5849353.1"/>
    </source>
</evidence>
<comment type="subcellular location">
    <subcellularLocation>
        <location evidence="1">Membrane</location>
        <topology evidence="1">Multi-pass membrane protein</topology>
    </subcellularLocation>
</comment>
<evidence type="ECO:0000256" key="7">
    <source>
        <dbReference type="SAM" id="SignalP"/>
    </source>
</evidence>
<dbReference type="InterPro" id="IPR057244">
    <property type="entry name" value="GAIN_B"/>
</dbReference>
<feature type="signal peptide" evidence="7">
    <location>
        <begin position="1"/>
        <end position="24"/>
    </location>
</feature>
<sequence>MESDQSSGILKLALILALLGQGASQMMRDLEMCGTWNHGTSGNLWFDVSTGCGNITVAANETTLSIQGRIMGTCENSSTIPLTLGKGESPFCVYWEPLLDLLQVEVGEGNHTLCKTAALQKSCCSSLSLEGNTNASGTFGISNGSIKGDVIEERLQESYTFLAKGRTAVSKASLFNAGAAQGAPVLVFLLHPNSDSIPAASTQCTQCGDEDLCAEHPAQLIEQLARRSGVIGQVDLPCAHVSTKKLEEGFQGFKVDIQAPEKKPLGNEPPPVSVWLPASLVPSEEGGATVVFTYYAENTLFQGPEDRILDGVVGISVENRVIANLPDPVKIVFHHGPVAKNESTKCVFWDTKKDPTNVTWRDEGCNTIRRQEETECRCDHLTYFAILVELNPGSPVDDLEALTYITSVCCAISLCSCVALIILHTKALTCSPALLHSGSDSRGSLKESKERKKNKSSIRIHRNLAVALLLLCTLFMLTGVLANVAGEGMCRAVGAALHYALLCSFAWMAIEVLAAFWLIRKVMDTFPASASSTPWASVSQLCSSSCLCA</sequence>
<proteinExistence type="predicted"/>
<dbReference type="InterPro" id="IPR000832">
    <property type="entry name" value="GPCR_2_secretin-like"/>
</dbReference>
<keyword evidence="4 6" id="KW-0472">Membrane</keyword>
<dbReference type="InterPro" id="IPR000203">
    <property type="entry name" value="GPS"/>
</dbReference>
<dbReference type="Gene3D" id="2.60.220.50">
    <property type="match status" value="1"/>
</dbReference>
<name>A0A9D3MN58_ANGAN</name>
<evidence type="ECO:0000259" key="8">
    <source>
        <dbReference type="PROSITE" id="PS50221"/>
    </source>
</evidence>
<dbReference type="AlphaFoldDB" id="A0A9D3MN58"/>
<keyword evidence="7" id="KW-0732">Signal</keyword>